<evidence type="ECO:0000256" key="5">
    <source>
        <dbReference type="ARBA" id="ARBA00022527"/>
    </source>
</evidence>
<evidence type="ECO:0000313" key="18">
    <source>
        <dbReference type="EMBL" id="KAG8175536.1"/>
    </source>
</evidence>
<name>A0AAV6TV81_9ARAC</name>
<dbReference type="Gene3D" id="1.10.510.10">
    <property type="entry name" value="Transferase(Phosphotransferase) domain 1"/>
    <property type="match status" value="1"/>
</dbReference>
<dbReference type="InterPro" id="IPR036181">
    <property type="entry name" value="MIT_dom_sf"/>
</dbReference>
<dbReference type="AlphaFoldDB" id="A0AAV6TV81"/>
<dbReference type="PANTHER" id="PTHR24348">
    <property type="entry name" value="SERINE/THREONINE-PROTEIN KINASE UNC-51-RELATED"/>
    <property type="match status" value="1"/>
</dbReference>
<keyword evidence="10 15" id="KW-0067">ATP-binding</keyword>
<dbReference type="Gene3D" id="1.20.58.80">
    <property type="entry name" value="Phosphotransferase system, lactose/cellobiose-type IIA subunit"/>
    <property type="match status" value="2"/>
</dbReference>
<dbReference type="GO" id="GO:0034727">
    <property type="term" value="P:piecemeal microautophagy of the nucleus"/>
    <property type="evidence" value="ECO:0007669"/>
    <property type="project" value="TreeGrafter"/>
</dbReference>
<dbReference type="InterPro" id="IPR007330">
    <property type="entry name" value="MIT_dom"/>
</dbReference>
<dbReference type="GO" id="GO:0004674">
    <property type="term" value="F:protein serine/threonine kinase activity"/>
    <property type="evidence" value="ECO:0007669"/>
    <property type="project" value="UniProtKB-KW"/>
</dbReference>
<keyword evidence="7" id="KW-0677">Repeat</keyword>
<dbReference type="SUPFAM" id="SSF56112">
    <property type="entry name" value="Protein kinase-like (PK-like)"/>
    <property type="match status" value="1"/>
</dbReference>
<evidence type="ECO:0000256" key="13">
    <source>
        <dbReference type="ARBA" id="ARBA00047899"/>
    </source>
</evidence>
<dbReference type="GO" id="GO:0005524">
    <property type="term" value="F:ATP binding"/>
    <property type="evidence" value="ECO:0007669"/>
    <property type="project" value="UniProtKB-UniRule"/>
</dbReference>
<dbReference type="GO" id="GO:0034045">
    <property type="term" value="C:phagophore assembly site membrane"/>
    <property type="evidence" value="ECO:0007669"/>
    <property type="project" value="TreeGrafter"/>
</dbReference>
<evidence type="ECO:0000256" key="15">
    <source>
        <dbReference type="PROSITE-ProRule" id="PRU10141"/>
    </source>
</evidence>
<evidence type="ECO:0000256" key="3">
    <source>
        <dbReference type="ARBA" id="ARBA00021644"/>
    </source>
</evidence>
<comment type="caution">
    <text evidence="18">The sequence shown here is derived from an EMBL/GenBank/DDBJ whole genome shotgun (WGS) entry which is preliminary data.</text>
</comment>
<dbReference type="GO" id="GO:0005829">
    <property type="term" value="C:cytosol"/>
    <property type="evidence" value="ECO:0007669"/>
    <property type="project" value="TreeGrafter"/>
</dbReference>
<dbReference type="EC" id="2.7.11.1" evidence="2"/>
<comment type="catalytic activity">
    <reaction evidence="14">
        <text>L-seryl-[protein] + ATP = O-phospho-L-seryl-[protein] + ADP + H(+)</text>
        <dbReference type="Rhea" id="RHEA:17989"/>
        <dbReference type="Rhea" id="RHEA-COMP:9863"/>
        <dbReference type="Rhea" id="RHEA-COMP:11604"/>
        <dbReference type="ChEBI" id="CHEBI:15378"/>
        <dbReference type="ChEBI" id="CHEBI:29999"/>
        <dbReference type="ChEBI" id="CHEBI:30616"/>
        <dbReference type="ChEBI" id="CHEBI:83421"/>
        <dbReference type="ChEBI" id="CHEBI:456216"/>
        <dbReference type="EC" id="2.7.11.1"/>
    </reaction>
</comment>
<evidence type="ECO:0000256" key="12">
    <source>
        <dbReference type="ARBA" id="ARBA00032242"/>
    </source>
</evidence>
<evidence type="ECO:0000256" key="9">
    <source>
        <dbReference type="ARBA" id="ARBA00022777"/>
    </source>
</evidence>
<dbReference type="SUPFAM" id="SSF116846">
    <property type="entry name" value="MIT domain"/>
    <property type="match status" value="2"/>
</dbReference>
<feature type="binding site" evidence="15">
    <location>
        <position position="40"/>
    </location>
    <ligand>
        <name>ATP</name>
        <dbReference type="ChEBI" id="CHEBI:30616"/>
    </ligand>
</feature>
<keyword evidence="9" id="KW-0418">Kinase</keyword>
<dbReference type="FunFam" id="3.30.200.20:FF:000042">
    <property type="entry name" value="Aurora kinase A"/>
    <property type="match status" value="1"/>
</dbReference>
<dbReference type="GO" id="GO:0000045">
    <property type="term" value="P:autophagosome assembly"/>
    <property type="evidence" value="ECO:0007669"/>
    <property type="project" value="TreeGrafter"/>
</dbReference>
<reference evidence="18 19" key="1">
    <citation type="journal article" date="2022" name="Nat. Ecol. Evol.">
        <title>A masculinizing supergene underlies an exaggerated male reproductive morph in a spider.</title>
        <authorList>
            <person name="Hendrickx F."/>
            <person name="De Corte Z."/>
            <person name="Sonet G."/>
            <person name="Van Belleghem S.M."/>
            <person name="Kostlbacher S."/>
            <person name="Vangestel C."/>
        </authorList>
    </citation>
    <scope>NUCLEOTIDE SEQUENCE [LARGE SCALE GENOMIC DNA]</scope>
    <source>
        <strain evidence="18">W744_W776</strain>
    </source>
</reference>
<evidence type="ECO:0000313" key="19">
    <source>
        <dbReference type="Proteomes" id="UP000827092"/>
    </source>
</evidence>
<dbReference type="GO" id="GO:0061709">
    <property type="term" value="P:reticulophagy"/>
    <property type="evidence" value="ECO:0007669"/>
    <property type="project" value="TreeGrafter"/>
</dbReference>
<keyword evidence="8 15" id="KW-0547">Nucleotide-binding</keyword>
<dbReference type="GO" id="GO:0042594">
    <property type="term" value="P:response to starvation"/>
    <property type="evidence" value="ECO:0007669"/>
    <property type="project" value="TreeGrafter"/>
</dbReference>
<evidence type="ECO:0000256" key="4">
    <source>
        <dbReference type="ARBA" id="ARBA00022490"/>
    </source>
</evidence>
<dbReference type="Pfam" id="PF04212">
    <property type="entry name" value="MIT"/>
    <property type="match status" value="2"/>
</dbReference>
<dbReference type="SMART" id="SM00220">
    <property type="entry name" value="S_TKc"/>
    <property type="match status" value="1"/>
</dbReference>
<evidence type="ECO:0000256" key="11">
    <source>
        <dbReference type="ARBA" id="ARBA00023006"/>
    </source>
</evidence>
<dbReference type="InterPro" id="IPR011009">
    <property type="entry name" value="Kinase-like_dom_sf"/>
</dbReference>
<sequence>MSLMPSLPDFIFTEKLGKGSYATVYKAYRKGDTREVVAIKCVQKSSLTKSSVENLITEISILKKVKHENIVELKDFQWDNSHIYLILEYCSGGDLSRFIRSKKRLPESVAHKFLQQLAVALQVLRSQNIAHMDLKPQNILLSNRSNPILKLGDFGLAQYLHSGDEATSFRGSPLYMAPEILLKQHYDARVDLWSVGIIFYECLFGQAPYSSQTFAELAEKIKCTNEIELPYGAQVSDKCRELILGLLRRDPSKRMTFEDFFNHPFVDLKHMPTPETYEKGVNLVQKAVKADSENKIESAIKFYSAALEYLVPHIYREPDKVKRRDMRKKLLEYVSRAEELKKLSKEGNSNCQTPKGATSSTEVYKRSNSGSEMPKDIHNIIPKTLESKNISIEELIASKPKLKKAYFFAEQAEALVGDGCYDDAGSLYQNALEIMVPAVSEESPGPRKELLYAEVNKVMQKAEDLKSFQSILKEEKRISRLNSTDAVHFNKSSENNRPAACSKRKKVPARSKKH</sequence>
<dbReference type="GO" id="GO:0000422">
    <property type="term" value="P:autophagy of mitochondrion"/>
    <property type="evidence" value="ECO:0007669"/>
    <property type="project" value="TreeGrafter"/>
</dbReference>
<dbReference type="Proteomes" id="UP000827092">
    <property type="component" value="Unassembled WGS sequence"/>
</dbReference>
<dbReference type="FunFam" id="1.10.510.10:FF:000571">
    <property type="entry name" value="Maternal embryonic leucine zipper kinase"/>
    <property type="match status" value="1"/>
</dbReference>
<organism evidence="18 19">
    <name type="scientific">Oedothorax gibbosus</name>
    <dbReference type="NCBI Taxonomy" id="931172"/>
    <lineage>
        <taxon>Eukaryota</taxon>
        <taxon>Metazoa</taxon>
        <taxon>Ecdysozoa</taxon>
        <taxon>Arthropoda</taxon>
        <taxon>Chelicerata</taxon>
        <taxon>Arachnida</taxon>
        <taxon>Araneae</taxon>
        <taxon>Araneomorphae</taxon>
        <taxon>Entelegynae</taxon>
        <taxon>Araneoidea</taxon>
        <taxon>Linyphiidae</taxon>
        <taxon>Erigoninae</taxon>
        <taxon>Oedothorax</taxon>
    </lineage>
</organism>
<dbReference type="GO" id="GO:0005776">
    <property type="term" value="C:autophagosome"/>
    <property type="evidence" value="ECO:0007669"/>
    <property type="project" value="TreeGrafter"/>
</dbReference>
<feature type="region of interest" description="Disordered" evidence="16">
    <location>
        <begin position="483"/>
        <end position="514"/>
    </location>
</feature>
<evidence type="ECO:0000256" key="7">
    <source>
        <dbReference type="ARBA" id="ARBA00022737"/>
    </source>
</evidence>
<dbReference type="InterPro" id="IPR008271">
    <property type="entry name" value="Ser/Thr_kinase_AS"/>
</dbReference>
<gene>
    <name evidence="18" type="ORF">JTE90_016685</name>
</gene>
<evidence type="ECO:0000256" key="2">
    <source>
        <dbReference type="ARBA" id="ARBA00012513"/>
    </source>
</evidence>
<feature type="region of interest" description="Disordered" evidence="16">
    <location>
        <begin position="345"/>
        <end position="376"/>
    </location>
</feature>
<keyword evidence="11" id="KW-0072">Autophagy</keyword>
<keyword evidence="5" id="KW-0723">Serine/threonine-protein kinase</keyword>
<comment type="catalytic activity">
    <reaction evidence="13">
        <text>L-threonyl-[protein] + ATP = O-phospho-L-threonyl-[protein] + ADP + H(+)</text>
        <dbReference type="Rhea" id="RHEA:46608"/>
        <dbReference type="Rhea" id="RHEA-COMP:11060"/>
        <dbReference type="Rhea" id="RHEA-COMP:11605"/>
        <dbReference type="ChEBI" id="CHEBI:15378"/>
        <dbReference type="ChEBI" id="CHEBI:30013"/>
        <dbReference type="ChEBI" id="CHEBI:30616"/>
        <dbReference type="ChEBI" id="CHEBI:61977"/>
        <dbReference type="ChEBI" id="CHEBI:456216"/>
        <dbReference type="EC" id="2.7.11.1"/>
    </reaction>
</comment>
<evidence type="ECO:0000256" key="6">
    <source>
        <dbReference type="ARBA" id="ARBA00022679"/>
    </source>
</evidence>
<dbReference type="CDD" id="cd14121">
    <property type="entry name" value="STKc_ULK3"/>
    <property type="match status" value="1"/>
</dbReference>
<dbReference type="Pfam" id="PF00069">
    <property type="entry name" value="Pkinase"/>
    <property type="match status" value="1"/>
</dbReference>
<protein>
    <recommendedName>
        <fullName evidence="3">Serine/threonine-protein kinase ULK3</fullName>
        <ecNumber evidence="2">2.7.11.1</ecNumber>
    </recommendedName>
    <alternativeName>
        <fullName evidence="12">Unc-51-like kinase 3</fullName>
    </alternativeName>
</protein>
<comment type="subcellular location">
    <subcellularLocation>
        <location evidence="1">Cytoplasm</location>
    </subcellularLocation>
</comment>
<accession>A0AAV6TV81</accession>
<dbReference type="PROSITE" id="PS00108">
    <property type="entry name" value="PROTEIN_KINASE_ST"/>
    <property type="match status" value="1"/>
</dbReference>
<dbReference type="InterPro" id="IPR000719">
    <property type="entry name" value="Prot_kinase_dom"/>
</dbReference>
<evidence type="ECO:0000259" key="17">
    <source>
        <dbReference type="PROSITE" id="PS50011"/>
    </source>
</evidence>
<feature type="compositionally biased region" description="Polar residues" evidence="16">
    <location>
        <begin position="483"/>
        <end position="496"/>
    </location>
</feature>
<dbReference type="GO" id="GO:0010506">
    <property type="term" value="P:regulation of autophagy"/>
    <property type="evidence" value="ECO:0007669"/>
    <property type="project" value="InterPro"/>
</dbReference>
<dbReference type="InterPro" id="IPR045269">
    <property type="entry name" value="Atg1-like"/>
</dbReference>
<dbReference type="SMART" id="SM00745">
    <property type="entry name" value="MIT"/>
    <property type="match status" value="2"/>
</dbReference>
<dbReference type="PROSITE" id="PS00107">
    <property type="entry name" value="PROTEIN_KINASE_ATP"/>
    <property type="match status" value="1"/>
</dbReference>
<dbReference type="Gene3D" id="3.30.200.20">
    <property type="entry name" value="Phosphorylase Kinase, domain 1"/>
    <property type="match status" value="1"/>
</dbReference>
<keyword evidence="4" id="KW-0963">Cytoplasm</keyword>
<feature type="compositionally biased region" description="Basic residues" evidence="16">
    <location>
        <begin position="502"/>
        <end position="514"/>
    </location>
</feature>
<evidence type="ECO:0000256" key="1">
    <source>
        <dbReference type="ARBA" id="ARBA00004496"/>
    </source>
</evidence>
<dbReference type="InterPro" id="IPR017441">
    <property type="entry name" value="Protein_kinase_ATP_BS"/>
</dbReference>
<evidence type="ECO:0000256" key="10">
    <source>
        <dbReference type="ARBA" id="ARBA00022840"/>
    </source>
</evidence>
<proteinExistence type="predicted"/>
<keyword evidence="19" id="KW-1185">Reference proteome</keyword>
<dbReference type="PANTHER" id="PTHR24348:SF65">
    <property type="entry name" value="SERINE_THREONINE-PROTEIN KINASE ULK3"/>
    <property type="match status" value="1"/>
</dbReference>
<dbReference type="PROSITE" id="PS50011">
    <property type="entry name" value="PROTEIN_KINASE_DOM"/>
    <property type="match status" value="1"/>
</dbReference>
<evidence type="ECO:0000256" key="16">
    <source>
        <dbReference type="SAM" id="MobiDB-lite"/>
    </source>
</evidence>
<feature type="domain" description="Protein kinase" evidence="17">
    <location>
        <begin position="10"/>
        <end position="266"/>
    </location>
</feature>
<dbReference type="EMBL" id="JAFNEN010000988">
    <property type="protein sequence ID" value="KAG8175536.1"/>
    <property type="molecule type" value="Genomic_DNA"/>
</dbReference>
<keyword evidence="6" id="KW-0808">Transferase</keyword>
<feature type="compositionally biased region" description="Polar residues" evidence="16">
    <location>
        <begin position="346"/>
        <end position="371"/>
    </location>
</feature>
<evidence type="ECO:0000256" key="14">
    <source>
        <dbReference type="ARBA" id="ARBA00048679"/>
    </source>
</evidence>
<evidence type="ECO:0000256" key="8">
    <source>
        <dbReference type="ARBA" id="ARBA00022741"/>
    </source>
</evidence>